<keyword evidence="9" id="KW-1185">Reference proteome</keyword>
<accession>A0ABP6ZRZ5</accession>
<feature type="region of interest" description="Disordered" evidence="6">
    <location>
        <begin position="342"/>
        <end position="362"/>
    </location>
</feature>
<comment type="caution">
    <text evidence="8">The sequence shown here is derived from an EMBL/GenBank/DDBJ whole genome shotgun (WGS) entry which is preliminary data.</text>
</comment>
<evidence type="ECO:0000256" key="4">
    <source>
        <dbReference type="ARBA" id="ARBA00022989"/>
    </source>
</evidence>
<protein>
    <recommendedName>
        <fullName evidence="10">FUSC family protein</fullName>
    </recommendedName>
</protein>
<evidence type="ECO:0000313" key="8">
    <source>
        <dbReference type="EMBL" id="GAA3615015.1"/>
    </source>
</evidence>
<keyword evidence="5 7" id="KW-0472">Membrane</keyword>
<dbReference type="EMBL" id="BAABDQ010000052">
    <property type="protein sequence ID" value="GAA3615015.1"/>
    <property type="molecule type" value="Genomic_DNA"/>
</dbReference>
<keyword evidence="2" id="KW-1003">Cell membrane</keyword>
<dbReference type="RefSeq" id="WP_345576923.1">
    <property type="nucleotide sequence ID" value="NZ_BAABDQ010000052.1"/>
</dbReference>
<keyword evidence="3 7" id="KW-0812">Transmembrane</keyword>
<sequence>MIDRLYRKAGAAARRELRYMRVQLAGLGEPDSPQRFEARQIAKATVAAVLAWFAADRLLADETVWIAPATAVIMVHATVYRTLTNGLRRVIAVAAGVFLAGGIGHLIGLNALSLLLVVPPALIASRWHRMGRHGSDVATTAVLLLSFGAASQDRYLAGYVLATAAGALTGAGVNVLLWPPLYQRRPYRAVRHLGREAVTLLQDIATGLRHDCDLSKLPEWQRRATELDRHLAQARRAIADGVESRRYNLRRLRQSGLRDYTPLLAAMTQTGTHVHAIVRALAHIDQRPGVDSATAWISIDFARDYADLLDTLAAVITTATRPDHEDDLETPMDTVLETARAQTEAIQGQMTDQIRDGQVNRPQGWAASGSLLTDAERILTTLATAAHATTETPAETTTPQSTAKTAADKAAPAAAPDGGPAPLTRAPVDPLQP</sequence>
<feature type="transmembrane region" description="Helical" evidence="7">
    <location>
        <begin position="156"/>
        <end position="178"/>
    </location>
</feature>
<reference evidence="9" key="1">
    <citation type="journal article" date="2019" name="Int. J. Syst. Evol. Microbiol.">
        <title>The Global Catalogue of Microorganisms (GCM) 10K type strain sequencing project: providing services to taxonomists for standard genome sequencing and annotation.</title>
        <authorList>
            <consortium name="The Broad Institute Genomics Platform"/>
            <consortium name="The Broad Institute Genome Sequencing Center for Infectious Disease"/>
            <person name="Wu L."/>
            <person name="Ma J."/>
        </authorList>
    </citation>
    <scope>NUCLEOTIDE SEQUENCE [LARGE SCALE GENOMIC DNA]</scope>
    <source>
        <strain evidence="9">JCM 17326</strain>
    </source>
</reference>
<evidence type="ECO:0000256" key="2">
    <source>
        <dbReference type="ARBA" id="ARBA00022475"/>
    </source>
</evidence>
<proteinExistence type="predicted"/>
<dbReference type="Pfam" id="PF06081">
    <property type="entry name" value="ArAE_1"/>
    <property type="match status" value="1"/>
</dbReference>
<evidence type="ECO:0000256" key="1">
    <source>
        <dbReference type="ARBA" id="ARBA00004651"/>
    </source>
</evidence>
<name>A0ABP6ZRZ5_9ACTN</name>
<dbReference type="InterPro" id="IPR010343">
    <property type="entry name" value="ArAE_1"/>
</dbReference>
<dbReference type="Proteomes" id="UP001500630">
    <property type="component" value="Unassembled WGS sequence"/>
</dbReference>
<feature type="transmembrane region" description="Helical" evidence="7">
    <location>
        <begin position="90"/>
        <end position="118"/>
    </location>
</feature>
<evidence type="ECO:0000256" key="6">
    <source>
        <dbReference type="SAM" id="MobiDB-lite"/>
    </source>
</evidence>
<evidence type="ECO:0000256" key="7">
    <source>
        <dbReference type="SAM" id="Phobius"/>
    </source>
</evidence>
<keyword evidence="4 7" id="KW-1133">Transmembrane helix</keyword>
<evidence type="ECO:0000313" key="9">
    <source>
        <dbReference type="Proteomes" id="UP001500630"/>
    </source>
</evidence>
<feature type="compositionally biased region" description="Polar residues" evidence="6">
    <location>
        <begin position="342"/>
        <end position="352"/>
    </location>
</feature>
<comment type="subcellular location">
    <subcellularLocation>
        <location evidence="1">Cell membrane</location>
        <topology evidence="1">Multi-pass membrane protein</topology>
    </subcellularLocation>
</comment>
<organism evidence="8 9">
    <name type="scientific">Nonomuraea rosea</name>
    <dbReference type="NCBI Taxonomy" id="638574"/>
    <lineage>
        <taxon>Bacteria</taxon>
        <taxon>Bacillati</taxon>
        <taxon>Actinomycetota</taxon>
        <taxon>Actinomycetes</taxon>
        <taxon>Streptosporangiales</taxon>
        <taxon>Streptosporangiaceae</taxon>
        <taxon>Nonomuraea</taxon>
    </lineage>
</organism>
<gene>
    <name evidence="8" type="ORF">GCM10022419_120300</name>
</gene>
<feature type="region of interest" description="Disordered" evidence="6">
    <location>
        <begin position="385"/>
        <end position="433"/>
    </location>
</feature>
<feature type="compositionally biased region" description="Low complexity" evidence="6">
    <location>
        <begin position="385"/>
        <end position="422"/>
    </location>
</feature>
<evidence type="ECO:0000256" key="3">
    <source>
        <dbReference type="ARBA" id="ARBA00022692"/>
    </source>
</evidence>
<evidence type="ECO:0000256" key="5">
    <source>
        <dbReference type="ARBA" id="ARBA00023136"/>
    </source>
</evidence>
<evidence type="ECO:0008006" key="10">
    <source>
        <dbReference type="Google" id="ProtNLM"/>
    </source>
</evidence>